<dbReference type="PROSITE" id="PS00166">
    <property type="entry name" value="ENOYL_COA_HYDRATASE"/>
    <property type="match status" value="1"/>
</dbReference>
<dbReference type="InterPro" id="IPR016039">
    <property type="entry name" value="Thiolase-like"/>
</dbReference>
<dbReference type="PANTHER" id="PTHR43802:SF1">
    <property type="entry name" value="IP11341P-RELATED"/>
    <property type="match status" value="1"/>
</dbReference>
<organism evidence="4 5">
    <name type="scientific">Nocardioides fonticola</name>
    <dbReference type="NCBI Taxonomy" id="450363"/>
    <lineage>
        <taxon>Bacteria</taxon>
        <taxon>Bacillati</taxon>
        <taxon>Actinomycetota</taxon>
        <taxon>Actinomycetes</taxon>
        <taxon>Propionibacteriales</taxon>
        <taxon>Nocardioidaceae</taxon>
        <taxon>Nocardioides</taxon>
    </lineage>
</organism>
<dbReference type="Gene3D" id="2.40.50.840">
    <property type="match status" value="1"/>
</dbReference>
<dbReference type="SUPFAM" id="SSF52096">
    <property type="entry name" value="ClpP/crotonase"/>
    <property type="match status" value="1"/>
</dbReference>
<dbReference type="InterPro" id="IPR023393">
    <property type="entry name" value="START-like_dom_sf"/>
</dbReference>
<sequence length="1004" mass="103922">MAPTPDRRPRAGLPRRLSRTVATVRTLAPVAAQTARLGVEGALARVRPGAAAPAGDGPAAAVELPAPAGVADYARQVSASRALAATPEAVVDLVADLDRAHEWLTLHLAWRGERPARIETGAEFTQQIKLMDIPAQARWRVERADAEGFALRGTGPMGITVGLWCTIAPAPGGCVVRLDGALDGSPVKGPVGLTAVRSVEVALTDSLAALADLLEDAGGPARLRVADEPVLHAASGRLLDPSTPVVVGVGQVVERTPDLAHPVEPVELAVRALRAAAADAGSTLGEGLLANADLVYAVPSASWVYPDQAGAVAALVGAEGASTVQTSPYGGDGAQLSVNDAAQQVVDGRAHVVLISGAEAGATVSALQRDGRQPAWDRQPDDAAPDRVIGIDRPANNEAETSVGLSAPIFVYALLESALRGACGLSVEKHRARIADLWSRNSEVAAGNPFAWDRTARTAEEIATPTPANRWVSDPYTKLMCANFTVDLGAAVIVTSVAAAQAAGIAQEKWVFLHAGASATDEWFVSERADLTRSPAITAAASAALGHAGITAADLGPVDLYSCFPAAVQLGAEALGLPWDDASRPLSVTGGLTSAGGPGNNYGLHAVSSLVPLLRERPTEYGLSSSLGWYATKHALGIYAATPPAQRFAHLKPAFDRPPARPARTELEGTAVVEAITVPYRRTGAAEAVIVSAITDDGARVLLRRESPEDVALLTGTDVLRRRIALTDGVLTLVGGARSKRVDLPPPPPAPLRTERRGEDGEILLITLDRPHVRNAVDRPMALALERAVDDAEADPTVRVIVLTGADGTFCAGMDLAGAHRGEVPVTDRRGPLGLTAEPPVKPTIAAVEGAALAGGFELALCADLVVAAEDAIFGLPEAKRGLLAAAGGLWRTAVRLPRPVALELALVADPLPAARLHELGLVNRVVPTGGALDAALDLAARIAANAPLSVSVGKQIVDTAPTWSLAEGFERQSEMASPVVLSDDAREGVAAFAEKRAPRWTGR</sequence>
<evidence type="ECO:0000259" key="3">
    <source>
        <dbReference type="Pfam" id="PF18313"/>
    </source>
</evidence>
<feature type="domain" description="Thiolase-like protein type 1 additional C-terminal" evidence="3">
    <location>
        <begin position="651"/>
        <end position="720"/>
    </location>
</feature>
<evidence type="ECO:0000256" key="2">
    <source>
        <dbReference type="RuleBase" id="RU003707"/>
    </source>
</evidence>
<dbReference type="SUPFAM" id="SSF53901">
    <property type="entry name" value="Thiolase-like"/>
    <property type="match status" value="2"/>
</dbReference>
<dbReference type="Gene3D" id="3.40.47.10">
    <property type="match status" value="1"/>
</dbReference>
<proteinExistence type="inferred from homology"/>
<dbReference type="Pfam" id="PF00378">
    <property type="entry name" value="ECH_1"/>
    <property type="match status" value="1"/>
</dbReference>
<dbReference type="InterPro" id="IPR014748">
    <property type="entry name" value="Enoyl-CoA_hydra_C"/>
</dbReference>
<name>A0ABP7XSA5_9ACTN</name>
<dbReference type="RefSeq" id="WP_344734573.1">
    <property type="nucleotide sequence ID" value="NZ_BAAAZH010000026.1"/>
</dbReference>
<accession>A0ABP7XSA5</accession>
<dbReference type="SUPFAM" id="SSF55961">
    <property type="entry name" value="Bet v1-like"/>
    <property type="match status" value="1"/>
</dbReference>
<dbReference type="Pfam" id="PF18313">
    <property type="entry name" value="TLP1_add_C"/>
    <property type="match status" value="1"/>
</dbReference>
<dbReference type="Gene3D" id="3.90.226.10">
    <property type="entry name" value="2-enoyl-CoA Hydratase, Chain A, domain 1"/>
    <property type="match status" value="1"/>
</dbReference>
<dbReference type="Gene3D" id="1.10.12.10">
    <property type="entry name" value="Lyase 2-enoyl-coa Hydratase, Chain A, domain 2"/>
    <property type="match status" value="1"/>
</dbReference>
<dbReference type="Proteomes" id="UP001501495">
    <property type="component" value="Unassembled WGS sequence"/>
</dbReference>
<dbReference type="Gene3D" id="3.30.530.20">
    <property type="match status" value="1"/>
</dbReference>
<dbReference type="CDD" id="cd06558">
    <property type="entry name" value="crotonase-like"/>
    <property type="match status" value="1"/>
</dbReference>
<dbReference type="InterPro" id="IPR001753">
    <property type="entry name" value="Enoyl-CoA_hydra/iso"/>
</dbReference>
<comment type="similarity">
    <text evidence="1 2">Belongs to the enoyl-CoA hydratase/isomerase family.</text>
</comment>
<dbReference type="InterPro" id="IPR029045">
    <property type="entry name" value="ClpP/crotonase-like_dom_sf"/>
</dbReference>
<reference evidence="5" key="1">
    <citation type="journal article" date="2019" name="Int. J. Syst. Evol. Microbiol.">
        <title>The Global Catalogue of Microorganisms (GCM) 10K type strain sequencing project: providing services to taxonomists for standard genome sequencing and annotation.</title>
        <authorList>
            <consortium name="The Broad Institute Genomics Platform"/>
            <consortium name="The Broad Institute Genome Sequencing Center for Infectious Disease"/>
            <person name="Wu L."/>
            <person name="Ma J."/>
        </authorList>
    </citation>
    <scope>NUCLEOTIDE SEQUENCE [LARGE SCALE GENOMIC DNA]</scope>
    <source>
        <strain evidence="5">JCM 16703</strain>
    </source>
</reference>
<keyword evidence="5" id="KW-1185">Reference proteome</keyword>
<dbReference type="PANTHER" id="PTHR43802">
    <property type="entry name" value="ENOYL-COA HYDRATASE"/>
    <property type="match status" value="1"/>
</dbReference>
<dbReference type="EMBL" id="BAAAZH010000026">
    <property type="protein sequence ID" value="GAA4124987.1"/>
    <property type="molecule type" value="Genomic_DNA"/>
</dbReference>
<dbReference type="InterPro" id="IPR019587">
    <property type="entry name" value="Polyketide_cyclase/dehydratase"/>
</dbReference>
<dbReference type="Pfam" id="PF10604">
    <property type="entry name" value="Polyketide_cyc2"/>
    <property type="match status" value="1"/>
</dbReference>
<evidence type="ECO:0000256" key="1">
    <source>
        <dbReference type="ARBA" id="ARBA00005254"/>
    </source>
</evidence>
<evidence type="ECO:0000313" key="4">
    <source>
        <dbReference type="EMBL" id="GAA4124987.1"/>
    </source>
</evidence>
<dbReference type="CDD" id="cd07812">
    <property type="entry name" value="SRPBCC"/>
    <property type="match status" value="1"/>
</dbReference>
<evidence type="ECO:0000313" key="5">
    <source>
        <dbReference type="Proteomes" id="UP001501495"/>
    </source>
</evidence>
<gene>
    <name evidence="4" type="ORF">GCM10022215_33070</name>
</gene>
<dbReference type="InterPro" id="IPR040771">
    <property type="entry name" value="TLP1_add_C"/>
</dbReference>
<dbReference type="InterPro" id="IPR018376">
    <property type="entry name" value="Enoyl-CoA_hyd/isom_CS"/>
</dbReference>
<comment type="caution">
    <text evidence="4">The sequence shown here is derived from an EMBL/GenBank/DDBJ whole genome shotgun (WGS) entry which is preliminary data.</text>
</comment>
<dbReference type="NCBIfam" id="NF006100">
    <property type="entry name" value="PRK08252.1"/>
    <property type="match status" value="1"/>
</dbReference>
<protein>
    <recommendedName>
        <fullName evidence="3">Thiolase-like protein type 1 additional C-terminal domain-containing protein</fullName>
    </recommendedName>
</protein>